<dbReference type="PANTHER" id="PTHR21112">
    <property type="entry name" value="CHEMOSENSORY PROTEIN A 29A-RELATED"/>
    <property type="match status" value="1"/>
</dbReference>
<evidence type="ECO:0008006" key="5">
    <source>
        <dbReference type="Google" id="ProtNLM"/>
    </source>
</evidence>
<evidence type="ECO:0000313" key="3">
    <source>
        <dbReference type="EMBL" id="KAJ3650400.1"/>
    </source>
</evidence>
<reference evidence="3" key="1">
    <citation type="journal article" date="2023" name="G3 (Bethesda)">
        <title>Whole genome assemblies of Zophobas morio and Tenebrio molitor.</title>
        <authorList>
            <person name="Kaur S."/>
            <person name="Stinson S.A."/>
            <person name="diCenzo G.C."/>
        </authorList>
    </citation>
    <scope>NUCLEOTIDE SEQUENCE</scope>
    <source>
        <strain evidence="3">QUZm001</strain>
    </source>
</reference>
<dbReference type="Proteomes" id="UP001168821">
    <property type="component" value="Unassembled WGS sequence"/>
</dbReference>
<dbReference type="InterPro" id="IPR010512">
    <property type="entry name" value="DUF1091"/>
</dbReference>
<dbReference type="InterPro" id="IPR036846">
    <property type="entry name" value="GM2-AP_sf"/>
</dbReference>
<name>A0AA38I6X3_9CUCU</name>
<dbReference type="EMBL" id="JALNTZ010000005">
    <property type="protein sequence ID" value="KAJ3650400.1"/>
    <property type="molecule type" value="Genomic_DNA"/>
</dbReference>
<evidence type="ECO:0000256" key="2">
    <source>
        <dbReference type="SAM" id="SignalP"/>
    </source>
</evidence>
<feature type="signal peptide" evidence="2">
    <location>
        <begin position="1"/>
        <end position="18"/>
    </location>
</feature>
<evidence type="ECO:0000256" key="1">
    <source>
        <dbReference type="ARBA" id="ARBA00022729"/>
    </source>
</evidence>
<comment type="caution">
    <text evidence="3">The sequence shown here is derived from an EMBL/GenBank/DDBJ whole genome shotgun (WGS) entry which is preliminary data.</text>
</comment>
<gene>
    <name evidence="3" type="ORF">Zmor_016503</name>
</gene>
<accession>A0AA38I6X3</accession>
<feature type="chain" id="PRO_5041418020" description="MD-2-related lipid-recognition domain-containing protein" evidence="2">
    <location>
        <begin position="19"/>
        <end position="183"/>
    </location>
</feature>
<evidence type="ECO:0000313" key="4">
    <source>
        <dbReference type="Proteomes" id="UP001168821"/>
    </source>
</evidence>
<dbReference type="PANTHER" id="PTHR21112:SF0">
    <property type="entry name" value="CHEMOSENSORY PROTEIN A 29A-RELATED"/>
    <property type="match status" value="1"/>
</dbReference>
<keyword evidence="1 2" id="KW-0732">Signal</keyword>
<protein>
    <recommendedName>
        <fullName evidence="5">MD-2-related lipid-recognition domain-containing protein</fullName>
    </recommendedName>
</protein>
<keyword evidence="4" id="KW-1185">Reference proteome</keyword>
<dbReference type="Pfam" id="PF06477">
    <property type="entry name" value="DUF1091"/>
    <property type="match status" value="1"/>
</dbReference>
<dbReference type="AlphaFoldDB" id="A0AA38I6X3"/>
<proteinExistence type="predicted"/>
<sequence>MLTTIIILVTCVLISSFAAFMKNKYVAEIETIQTCPNNFQMETPITNLKLSRYNRTQKALSYDFTYLRPLDEKVGGAVSADRWGDGGWINIPFLGFQPYICRYMLRFLRSVWVPFYENVGVAHPDRCPIPPGKYSLKNYSMDSTGINIPFFSGRFRFTSTFQDVDTKENIVCIIYVIKITEMF</sequence>
<dbReference type="Gene3D" id="2.70.220.10">
    <property type="entry name" value="Ganglioside GM2 activator"/>
    <property type="match status" value="1"/>
</dbReference>
<organism evidence="3 4">
    <name type="scientific">Zophobas morio</name>
    <dbReference type="NCBI Taxonomy" id="2755281"/>
    <lineage>
        <taxon>Eukaryota</taxon>
        <taxon>Metazoa</taxon>
        <taxon>Ecdysozoa</taxon>
        <taxon>Arthropoda</taxon>
        <taxon>Hexapoda</taxon>
        <taxon>Insecta</taxon>
        <taxon>Pterygota</taxon>
        <taxon>Neoptera</taxon>
        <taxon>Endopterygota</taxon>
        <taxon>Coleoptera</taxon>
        <taxon>Polyphaga</taxon>
        <taxon>Cucujiformia</taxon>
        <taxon>Tenebrionidae</taxon>
        <taxon>Zophobas</taxon>
    </lineage>
</organism>